<sequence>MKYTPSKFKITLLSFVIWMTIIVGAVLVLYLSWVSSSKIGEMRLMPSWIKTWVDNYEFMAIRTAVPLVFLGMLIGIYLAYSKKALFWWVMGWLVLTMLVVLAELGQYFRPMRSVDLLDMVWGSAGSALGMGIIFIGTRIWRQFKHKN</sequence>
<evidence type="ECO:0000313" key="2">
    <source>
        <dbReference type="EMBL" id="TCL66689.1"/>
    </source>
</evidence>
<accession>A0A4R1RKY5</accession>
<keyword evidence="1" id="KW-0472">Membrane</keyword>
<keyword evidence="1" id="KW-0812">Transmembrane</keyword>
<keyword evidence="3" id="KW-1185">Reference proteome</keyword>
<dbReference type="AlphaFoldDB" id="A0A4R1RKY5"/>
<reference evidence="2 3" key="1">
    <citation type="submission" date="2019-03" db="EMBL/GenBank/DDBJ databases">
        <title>Genomic Encyclopedia of Type Strains, Phase IV (KMG-IV): sequencing the most valuable type-strain genomes for metagenomic binning, comparative biology and taxonomic classification.</title>
        <authorList>
            <person name="Goeker M."/>
        </authorList>
    </citation>
    <scope>NUCLEOTIDE SEQUENCE [LARGE SCALE GENOMIC DNA]</scope>
    <source>
        <strain evidence="2 3">DSM 18792</strain>
    </source>
</reference>
<comment type="caution">
    <text evidence="2">The sequence shown here is derived from an EMBL/GenBank/DDBJ whole genome shotgun (WGS) entry which is preliminary data.</text>
</comment>
<feature type="transmembrane region" description="Helical" evidence="1">
    <location>
        <begin position="56"/>
        <end position="78"/>
    </location>
</feature>
<organism evidence="2 3">
    <name type="scientific">Mariniflexile fucanivorans</name>
    <dbReference type="NCBI Taxonomy" id="264023"/>
    <lineage>
        <taxon>Bacteria</taxon>
        <taxon>Pseudomonadati</taxon>
        <taxon>Bacteroidota</taxon>
        <taxon>Flavobacteriia</taxon>
        <taxon>Flavobacteriales</taxon>
        <taxon>Flavobacteriaceae</taxon>
        <taxon>Mariniflexile</taxon>
    </lineage>
</organism>
<keyword evidence="1" id="KW-1133">Transmembrane helix</keyword>
<proteinExistence type="predicted"/>
<feature type="transmembrane region" description="Helical" evidence="1">
    <location>
        <begin position="12"/>
        <end position="36"/>
    </location>
</feature>
<feature type="transmembrane region" description="Helical" evidence="1">
    <location>
        <begin position="85"/>
        <end position="108"/>
    </location>
</feature>
<gene>
    <name evidence="2" type="ORF">EV196_103102</name>
</gene>
<feature type="transmembrane region" description="Helical" evidence="1">
    <location>
        <begin position="120"/>
        <end position="140"/>
    </location>
</feature>
<protein>
    <submittedName>
        <fullName evidence="2">VanZ like protein</fullName>
    </submittedName>
</protein>
<evidence type="ECO:0000256" key="1">
    <source>
        <dbReference type="SAM" id="Phobius"/>
    </source>
</evidence>
<dbReference type="RefSeq" id="WP_132216839.1">
    <property type="nucleotide sequence ID" value="NZ_OX156936.1"/>
</dbReference>
<dbReference type="EMBL" id="SLUP01000003">
    <property type="protein sequence ID" value="TCL66689.1"/>
    <property type="molecule type" value="Genomic_DNA"/>
</dbReference>
<evidence type="ECO:0000313" key="3">
    <source>
        <dbReference type="Proteomes" id="UP000295455"/>
    </source>
</evidence>
<dbReference type="OrthoDB" id="1358136at2"/>
<dbReference type="Proteomes" id="UP000295455">
    <property type="component" value="Unassembled WGS sequence"/>
</dbReference>
<name>A0A4R1RKY5_9FLAO</name>